<dbReference type="Gene3D" id="1.10.10.10">
    <property type="entry name" value="Winged helix-like DNA-binding domain superfamily/Winged helix DNA-binding domain"/>
    <property type="match status" value="1"/>
</dbReference>
<dbReference type="Pfam" id="PF04545">
    <property type="entry name" value="Sigma70_r4"/>
    <property type="match status" value="1"/>
</dbReference>
<dbReference type="Pfam" id="PF04542">
    <property type="entry name" value="Sigma70_r2"/>
    <property type="match status" value="1"/>
</dbReference>
<evidence type="ECO:0000256" key="3">
    <source>
        <dbReference type="ARBA" id="ARBA00023082"/>
    </source>
</evidence>
<organism evidence="8 9">
    <name type="scientific">Pelagicoccus albus</name>
    <dbReference type="NCBI Taxonomy" id="415222"/>
    <lineage>
        <taxon>Bacteria</taxon>
        <taxon>Pseudomonadati</taxon>
        <taxon>Verrucomicrobiota</taxon>
        <taxon>Opitutia</taxon>
        <taxon>Puniceicoccales</taxon>
        <taxon>Pelagicoccaceae</taxon>
        <taxon>Pelagicoccus</taxon>
    </lineage>
</organism>
<keyword evidence="2" id="KW-0805">Transcription regulation</keyword>
<keyword evidence="3" id="KW-0731">Sigma factor</keyword>
<gene>
    <name evidence="8" type="ORF">H5P27_06110</name>
</gene>
<dbReference type="RefSeq" id="WP_185659482.1">
    <property type="nucleotide sequence ID" value="NZ_CAWPOO010000006.1"/>
</dbReference>
<name>A0A7X1E7Y0_9BACT</name>
<protein>
    <submittedName>
        <fullName evidence="8">Sigma-70 family RNA polymerase sigma factor</fullName>
    </submittedName>
</protein>
<dbReference type="Gene3D" id="1.10.1740.10">
    <property type="match status" value="1"/>
</dbReference>
<dbReference type="InterPro" id="IPR036388">
    <property type="entry name" value="WH-like_DNA-bd_sf"/>
</dbReference>
<reference evidence="8 9" key="1">
    <citation type="submission" date="2020-07" db="EMBL/GenBank/DDBJ databases">
        <authorList>
            <person name="Feng X."/>
        </authorList>
    </citation>
    <scope>NUCLEOTIDE SEQUENCE [LARGE SCALE GENOMIC DNA]</scope>
    <source>
        <strain evidence="8 9">JCM23202</strain>
    </source>
</reference>
<comment type="similarity">
    <text evidence="1">Belongs to the sigma-70 factor family. ECF subfamily.</text>
</comment>
<dbReference type="SUPFAM" id="SSF88946">
    <property type="entry name" value="Sigma2 domain of RNA polymerase sigma factors"/>
    <property type="match status" value="1"/>
</dbReference>
<dbReference type="InterPro" id="IPR007627">
    <property type="entry name" value="RNA_pol_sigma70_r2"/>
</dbReference>
<keyword evidence="5" id="KW-0804">Transcription</keyword>
<dbReference type="InterPro" id="IPR013325">
    <property type="entry name" value="RNA_pol_sigma_r2"/>
</dbReference>
<evidence type="ECO:0000313" key="8">
    <source>
        <dbReference type="EMBL" id="MBC2605613.1"/>
    </source>
</evidence>
<evidence type="ECO:0000256" key="2">
    <source>
        <dbReference type="ARBA" id="ARBA00023015"/>
    </source>
</evidence>
<feature type="domain" description="RNA polymerase sigma-70 region 2" evidence="6">
    <location>
        <begin position="44"/>
        <end position="105"/>
    </location>
</feature>
<evidence type="ECO:0000256" key="5">
    <source>
        <dbReference type="ARBA" id="ARBA00023163"/>
    </source>
</evidence>
<dbReference type="Proteomes" id="UP000526501">
    <property type="component" value="Unassembled WGS sequence"/>
</dbReference>
<evidence type="ECO:0000256" key="4">
    <source>
        <dbReference type="ARBA" id="ARBA00023125"/>
    </source>
</evidence>
<proteinExistence type="inferred from homology"/>
<feature type="domain" description="RNA polymerase sigma-70 region 4" evidence="7">
    <location>
        <begin position="147"/>
        <end position="195"/>
    </location>
</feature>
<evidence type="ECO:0000259" key="7">
    <source>
        <dbReference type="Pfam" id="PF04545"/>
    </source>
</evidence>
<evidence type="ECO:0000313" key="9">
    <source>
        <dbReference type="Proteomes" id="UP000526501"/>
    </source>
</evidence>
<dbReference type="EMBL" id="JACHVC010000006">
    <property type="protein sequence ID" value="MBC2605613.1"/>
    <property type="molecule type" value="Genomic_DNA"/>
</dbReference>
<accession>A0A7X1E7Y0</accession>
<dbReference type="InterPro" id="IPR039425">
    <property type="entry name" value="RNA_pol_sigma-70-like"/>
</dbReference>
<keyword evidence="4" id="KW-0238">DNA-binding</keyword>
<dbReference type="InterPro" id="IPR014284">
    <property type="entry name" value="RNA_pol_sigma-70_dom"/>
</dbReference>
<dbReference type="InterPro" id="IPR013324">
    <property type="entry name" value="RNA_pol_sigma_r3/r4-like"/>
</dbReference>
<dbReference type="GO" id="GO:0003677">
    <property type="term" value="F:DNA binding"/>
    <property type="evidence" value="ECO:0007669"/>
    <property type="project" value="UniProtKB-KW"/>
</dbReference>
<dbReference type="GO" id="GO:0016987">
    <property type="term" value="F:sigma factor activity"/>
    <property type="evidence" value="ECO:0007669"/>
    <property type="project" value="UniProtKB-KW"/>
</dbReference>
<dbReference type="SUPFAM" id="SSF88659">
    <property type="entry name" value="Sigma3 and sigma4 domains of RNA polymerase sigma factors"/>
    <property type="match status" value="1"/>
</dbReference>
<dbReference type="PANTHER" id="PTHR43133">
    <property type="entry name" value="RNA POLYMERASE ECF-TYPE SIGMA FACTO"/>
    <property type="match status" value="1"/>
</dbReference>
<sequence length="201" mass="23172">MSKPRASVECWHSREDLNAALEESLHRITLGCDRALPAAMQFLKRYAYCILNGMLNDRRDREEVFFDSLIKLYRQAGRFDTKRGRALDFYKAILKNCAIDRIRKREPLVYLEIPYELPTDNSLNRDALNPAVNAERNSDIAFLSNEIDRLNCSQRKTIAWVFKNDSTLSEASEELNIPLGTAKSAYRRGLLKLRAELLKTA</sequence>
<dbReference type="PANTHER" id="PTHR43133:SF62">
    <property type="entry name" value="RNA POLYMERASE SIGMA FACTOR SIGZ"/>
    <property type="match status" value="1"/>
</dbReference>
<dbReference type="NCBIfam" id="TIGR02937">
    <property type="entry name" value="sigma70-ECF"/>
    <property type="match status" value="1"/>
</dbReference>
<dbReference type="GO" id="GO:0006352">
    <property type="term" value="P:DNA-templated transcription initiation"/>
    <property type="evidence" value="ECO:0007669"/>
    <property type="project" value="InterPro"/>
</dbReference>
<dbReference type="AlphaFoldDB" id="A0A7X1E7Y0"/>
<dbReference type="InterPro" id="IPR007630">
    <property type="entry name" value="RNA_pol_sigma70_r4"/>
</dbReference>
<comment type="caution">
    <text evidence="8">The sequence shown here is derived from an EMBL/GenBank/DDBJ whole genome shotgun (WGS) entry which is preliminary data.</text>
</comment>
<evidence type="ECO:0000256" key="1">
    <source>
        <dbReference type="ARBA" id="ARBA00010641"/>
    </source>
</evidence>
<keyword evidence="9" id="KW-1185">Reference proteome</keyword>
<evidence type="ECO:0000259" key="6">
    <source>
        <dbReference type="Pfam" id="PF04542"/>
    </source>
</evidence>